<accession>A0A0E9QUT6</accession>
<dbReference type="EMBL" id="GBXM01087978">
    <property type="protein sequence ID" value="JAH20599.1"/>
    <property type="molecule type" value="Transcribed_RNA"/>
</dbReference>
<organism evidence="1">
    <name type="scientific">Anguilla anguilla</name>
    <name type="common">European freshwater eel</name>
    <name type="synonym">Muraena anguilla</name>
    <dbReference type="NCBI Taxonomy" id="7936"/>
    <lineage>
        <taxon>Eukaryota</taxon>
        <taxon>Metazoa</taxon>
        <taxon>Chordata</taxon>
        <taxon>Craniata</taxon>
        <taxon>Vertebrata</taxon>
        <taxon>Euteleostomi</taxon>
        <taxon>Actinopterygii</taxon>
        <taxon>Neopterygii</taxon>
        <taxon>Teleostei</taxon>
        <taxon>Anguilliformes</taxon>
        <taxon>Anguillidae</taxon>
        <taxon>Anguilla</taxon>
    </lineage>
</organism>
<evidence type="ECO:0000313" key="1">
    <source>
        <dbReference type="EMBL" id="JAH20599.1"/>
    </source>
</evidence>
<name>A0A0E9QUT6_ANGAN</name>
<reference evidence="1" key="1">
    <citation type="submission" date="2014-11" db="EMBL/GenBank/DDBJ databases">
        <authorList>
            <person name="Amaro Gonzalez C."/>
        </authorList>
    </citation>
    <scope>NUCLEOTIDE SEQUENCE</scope>
</reference>
<dbReference type="AlphaFoldDB" id="A0A0E9QUT6"/>
<sequence length="34" mass="4049">MQVLFFQCLSQIWPNDGPINFQRAWLVTKMLIIP</sequence>
<reference evidence="1" key="2">
    <citation type="journal article" date="2015" name="Fish Shellfish Immunol.">
        <title>Early steps in the European eel (Anguilla anguilla)-Vibrio vulnificus interaction in the gills: Role of the RtxA13 toxin.</title>
        <authorList>
            <person name="Callol A."/>
            <person name="Pajuelo D."/>
            <person name="Ebbesson L."/>
            <person name="Teles M."/>
            <person name="MacKenzie S."/>
            <person name="Amaro C."/>
        </authorList>
    </citation>
    <scope>NUCLEOTIDE SEQUENCE</scope>
</reference>
<proteinExistence type="predicted"/>
<protein>
    <submittedName>
        <fullName evidence="1">Uncharacterized protein</fullName>
    </submittedName>
</protein>